<keyword evidence="2" id="KW-0812">Transmembrane</keyword>
<evidence type="ECO:0000313" key="4">
    <source>
        <dbReference type="EMBL" id="KIV79938.1"/>
    </source>
</evidence>
<dbReference type="AlphaFoldDB" id="A0A0D1YYU5"/>
<evidence type="ECO:0000256" key="2">
    <source>
        <dbReference type="SAM" id="Phobius"/>
    </source>
</evidence>
<proteinExistence type="predicted"/>
<keyword evidence="2" id="KW-1133">Transmembrane helix</keyword>
<dbReference type="InterPro" id="IPR046529">
    <property type="entry name" value="DUF6594"/>
</dbReference>
<accession>A0A0D1YYU5</accession>
<dbReference type="STRING" id="1016849.A0A0D1YYU5"/>
<dbReference type="PANTHER" id="PTHR34502:SF3">
    <property type="entry name" value="DUF6594 DOMAIN-CONTAINING PROTEIN"/>
    <property type="match status" value="1"/>
</dbReference>
<keyword evidence="2" id="KW-0472">Membrane</keyword>
<evidence type="ECO:0000259" key="3">
    <source>
        <dbReference type="Pfam" id="PF20237"/>
    </source>
</evidence>
<dbReference type="OrthoDB" id="4113643at2759"/>
<dbReference type="EMBL" id="KN846953">
    <property type="protein sequence ID" value="KIV79938.1"/>
    <property type="molecule type" value="Genomic_DNA"/>
</dbReference>
<gene>
    <name evidence="4" type="ORF">PV11_07477</name>
</gene>
<feature type="transmembrane region" description="Helical" evidence="2">
    <location>
        <begin position="375"/>
        <end position="398"/>
    </location>
</feature>
<protein>
    <recommendedName>
        <fullName evidence="3">DUF6594 domain-containing protein</fullName>
    </recommendedName>
</protein>
<dbReference type="HOGENOM" id="CLU_051118_3_4_1"/>
<name>A0A0D1YYU5_9EURO</name>
<feature type="transmembrane region" description="Helical" evidence="2">
    <location>
        <begin position="405"/>
        <end position="424"/>
    </location>
</feature>
<evidence type="ECO:0000313" key="5">
    <source>
        <dbReference type="Proteomes" id="UP000053599"/>
    </source>
</evidence>
<feature type="domain" description="DUF6594" evidence="3">
    <location>
        <begin position="107"/>
        <end position="417"/>
    </location>
</feature>
<sequence>MTGTISIDLEKGTVGAESERTTSEDGAECPSSRGELGKELGSPTTDSSSLRPLIETKRKGKGISRLIAALPKIKVPKIPQWWQQKPAAEGYKPNYVVRKLHEMPDGYPRVAAFLDSDENFMLYRRFGYLQSRLLLEKQEELRKLERDLGLIDDEDKDKGVLRTQRSRGEKRQNLLQKVEKKWMEYCKLEPCLPCDSRFLLCTSKSSKPRRRPLRVPSLMGLADMLSDTVAKLIVAARDMTALNKPTSSEYDSVWWWMRDNDPLRSEDARFIREREDLITLRPGREYAWLDALVESFLRWLPWPALGNLFRSEETRLKTEVPPGEPSNGVENVVYYTRRRIEGLVNTIMIFMVLAILIIPVYILFHLSERPQTTQNTAICIGVLLVSTLAFAAGVSLFSRAKRHEVLAASAGYCALLVVFIGNVGGGHGYNSSFANSG</sequence>
<dbReference type="PANTHER" id="PTHR34502">
    <property type="entry name" value="DUF6594 DOMAIN-CONTAINING PROTEIN-RELATED"/>
    <property type="match status" value="1"/>
</dbReference>
<reference evidence="4 5" key="1">
    <citation type="submission" date="2015-01" db="EMBL/GenBank/DDBJ databases">
        <title>The Genome Sequence of Exophiala sideris CBS121828.</title>
        <authorList>
            <consortium name="The Broad Institute Genomics Platform"/>
            <person name="Cuomo C."/>
            <person name="de Hoog S."/>
            <person name="Gorbushina A."/>
            <person name="Stielow B."/>
            <person name="Teixiera M."/>
            <person name="Abouelleil A."/>
            <person name="Chapman S.B."/>
            <person name="Priest M."/>
            <person name="Young S.K."/>
            <person name="Wortman J."/>
            <person name="Nusbaum C."/>
            <person name="Birren B."/>
        </authorList>
    </citation>
    <scope>NUCLEOTIDE SEQUENCE [LARGE SCALE GENOMIC DNA]</scope>
    <source>
        <strain evidence="4 5">CBS 121828</strain>
    </source>
</reference>
<organism evidence="4 5">
    <name type="scientific">Exophiala sideris</name>
    <dbReference type="NCBI Taxonomy" id="1016849"/>
    <lineage>
        <taxon>Eukaryota</taxon>
        <taxon>Fungi</taxon>
        <taxon>Dikarya</taxon>
        <taxon>Ascomycota</taxon>
        <taxon>Pezizomycotina</taxon>
        <taxon>Eurotiomycetes</taxon>
        <taxon>Chaetothyriomycetidae</taxon>
        <taxon>Chaetothyriales</taxon>
        <taxon>Herpotrichiellaceae</taxon>
        <taxon>Exophiala</taxon>
    </lineage>
</organism>
<dbReference type="Proteomes" id="UP000053599">
    <property type="component" value="Unassembled WGS sequence"/>
</dbReference>
<evidence type="ECO:0000256" key="1">
    <source>
        <dbReference type="SAM" id="MobiDB-lite"/>
    </source>
</evidence>
<dbReference type="Pfam" id="PF20237">
    <property type="entry name" value="DUF6594"/>
    <property type="match status" value="1"/>
</dbReference>
<feature type="transmembrane region" description="Helical" evidence="2">
    <location>
        <begin position="343"/>
        <end position="363"/>
    </location>
</feature>
<feature type="region of interest" description="Disordered" evidence="1">
    <location>
        <begin position="1"/>
        <end position="50"/>
    </location>
</feature>